<dbReference type="EMBL" id="JAFMYV010000002">
    <property type="protein sequence ID" value="MBO0935865.1"/>
    <property type="molecule type" value="Genomic_DNA"/>
</dbReference>
<keyword evidence="2" id="KW-1185">Reference proteome</keyword>
<evidence type="ECO:0000313" key="1">
    <source>
        <dbReference type="EMBL" id="MBO0935865.1"/>
    </source>
</evidence>
<sequence length="45" mass="4815">MVALPNFAIATSTDVSQAAFVGPPGLSLELYFASLTFDPSLRLER</sequence>
<gene>
    <name evidence="1" type="ORF">J2I47_04830</name>
</gene>
<dbReference type="Proteomes" id="UP000664034">
    <property type="component" value="Unassembled WGS sequence"/>
</dbReference>
<evidence type="ECO:0000313" key="2">
    <source>
        <dbReference type="Proteomes" id="UP000664034"/>
    </source>
</evidence>
<comment type="caution">
    <text evidence="1">The sequence shown here is derived from an EMBL/GenBank/DDBJ whole genome shotgun (WGS) entry which is preliminary data.</text>
</comment>
<name>A0A939GFK1_9BACT</name>
<organism evidence="1 2">
    <name type="scientific">Fibrella rubiginis</name>
    <dbReference type="NCBI Taxonomy" id="2817060"/>
    <lineage>
        <taxon>Bacteria</taxon>
        <taxon>Pseudomonadati</taxon>
        <taxon>Bacteroidota</taxon>
        <taxon>Cytophagia</taxon>
        <taxon>Cytophagales</taxon>
        <taxon>Spirosomataceae</taxon>
        <taxon>Fibrella</taxon>
    </lineage>
</organism>
<dbReference type="RefSeq" id="WP_207363426.1">
    <property type="nucleotide sequence ID" value="NZ_JAFMYV010000002.1"/>
</dbReference>
<reference evidence="1" key="1">
    <citation type="submission" date="2021-03" db="EMBL/GenBank/DDBJ databases">
        <title>Fibrella sp. HMF5335 genome sequencing and assembly.</title>
        <authorList>
            <person name="Kang H."/>
            <person name="Kim H."/>
            <person name="Bae S."/>
            <person name="Joh K."/>
        </authorList>
    </citation>
    <scope>NUCLEOTIDE SEQUENCE</scope>
    <source>
        <strain evidence="1">HMF5335</strain>
    </source>
</reference>
<dbReference type="AlphaFoldDB" id="A0A939GFK1"/>
<accession>A0A939GFK1</accession>
<protein>
    <submittedName>
        <fullName evidence="1">Uncharacterized protein</fullName>
    </submittedName>
</protein>
<proteinExistence type="predicted"/>